<name>A0A1M5DV61_9RHOB</name>
<dbReference type="EMBL" id="FQUV01000010">
    <property type="protein sequence ID" value="SHF70829.1"/>
    <property type="molecule type" value="Genomic_DNA"/>
</dbReference>
<dbReference type="AlphaFoldDB" id="A0A1M5DV61"/>
<keyword evidence="1" id="KW-0732">Signal</keyword>
<reference evidence="3" key="1">
    <citation type="submission" date="2016-11" db="EMBL/GenBank/DDBJ databases">
        <authorList>
            <person name="Varghese N."/>
            <person name="Submissions S."/>
        </authorList>
    </citation>
    <scope>NUCLEOTIDE SEQUENCE [LARGE SCALE GENOMIC DNA]</scope>
    <source>
        <strain evidence="3">DSM 100566</strain>
    </source>
</reference>
<evidence type="ECO:0000313" key="3">
    <source>
        <dbReference type="Proteomes" id="UP000184144"/>
    </source>
</evidence>
<evidence type="ECO:0000313" key="2">
    <source>
        <dbReference type="EMBL" id="SHF70829.1"/>
    </source>
</evidence>
<proteinExistence type="predicted"/>
<feature type="chain" id="PRO_5012070169" description="VPLPA-CTERM protein sorting domain-containing protein" evidence="1">
    <location>
        <begin position="26"/>
        <end position="266"/>
    </location>
</feature>
<dbReference type="Proteomes" id="UP000184144">
    <property type="component" value="Unassembled WGS sequence"/>
</dbReference>
<feature type="signal peptide" evidence="1">
    <location>
        <begin position="1"/>
        <end position="25"/>
    </location>
</feature>
<protein>
    <recommendedName>
        <fullName evidence="4">VPLPA-CTERM protein sorting domain-containing protein</fullName>
    </recommendedName>
</protein>
<sequence length="266" mass="28189">MIFRLLTATFTATAVFSLNFNAVEAATIDIVRSGAELIESTHGLRDDTGTDGTDLDGAMITATYADGTSEQITWEGDPRIYTDPDGSTYGSINGWARGADTDLFMSWDGFEMTTTSVLTSLSIDLAPASAVFDTTFIFDDNDPNGESTQGSSFGFPFELYSGYENLEGAITATYTGIVNLVGDAPVGDLFTTMSLDFSMLLGGGILGDLGFRSDIDVMRNEGDLSPVPLPTSLSFLLIALAGLGLTHLAGRRRILVPAQTGLPQKA</sequence>
<organism evidence="2 3">
    <name type="scientific">Litoreibacter ascidiaceicola</name>
    <dbReference type="NCBI Taxonomy" id="1486859"/>
    <lineage>
        <taxon>Bacteria</taxon>
        <taxon>Pseudomonadati</taxon>
        <taxon>Pseudomonadota</taxon>
        <taxon>Alphaproteobacteria</taxon>
        <taxon>Rhodobacterales</taxon>
        <taxon>Roseobacteraceae</taxon>
        <taxon>Litoreibacter</taxon>
    </lineage>
</organism>
<evidence type="ECO:0000256" key="1">
    <source>
        <dbReference type="SAM" id="SignalP"/>
    </source>
</evidence>
<dbReference type="STRING" id="1486859.SAMN05444273_11040"/>
<gene>
    <name evidence="2" type="ORF">SAMN05444273_11040</name>
</gene>
<evidence type="ECO:0008006" key="4">
    <source>
        <dbReference type="Google" id="ProtNLM"/>
    </source>
</evidence>
<keyword evidence="3" id="KW-1185">Reference proteome</keyword>
<accession>A0A1M5DV61</accession>